<dbReference type="AlphaFoldDB" id="X1GKL1"/>
<dbReference type="GO" id="GO:0005886">
    <property type="term" value="C:plasma membrane"/>
    <property type="evidence" value="ECO:0007669"/>
    <property type="project" value="UniProtKB-SubCell"/>
</dbReference>
<dbReference type="Pfam" id="PF02687">
    <property type="entry name" value="FtsX"/>
    <property type="match status" value="1"/>
</dbReference>
<evidence type="ECO:0000256" key="2">
    <source>
        <dbReference type="ARBA" id="ARBA00022475"/>
    </source>
</evidence>
<evidence type="ECO:0000259" key="8">
    <source>
        <dbReference type="Pfam" id="PF02687"/>
    </source>
</evidence>
<feature type="domain" description="ABC3 transporter permease C-terminal" evidence="8">
    <location>
        <begin position="5"/>
        <end position="117"/>
    </location>
</feature>
<dbReference type="PANTHER" id="PTHR30572:SF4">
    <property type="entry name" value="ABC TRANSPORTER PERMEASE YTRF"/>
    <property type="match status" value="1"/>
</dbReference>
<keyword evidence="2" id="KW-1003">Cell membrane</keyword>
<keyword evidence="3 7" id="KW-0812">Transmembrane</keyword>
<dbReference type="InterPro" id="IPR003838">
    <property type="entry name" value="ABC3_permease_C"/>
</dbReference>
<gene>
    <name evidence="9" type="ORF">S03H2_11447</name>
</gene>
<evidence type="ECO:0000256" key="6">
    <source>
        <dbReference type="ARBA" id="ARBA00038076"/>
    </source>
</evidence>
<evidence type="ECO:0000256" key="7">
    <source>
        <dbReference type="SAM" id="Phobius"/>
    </source>
</evidence>
<evidence type="ECO:0000313" key="9">
    <source>
        <dbReference type="EMBL" id="GAH42154.1"/>
    </source>
</evidence>
<feature type="transmembrane region" description="Helical" evidence="7">
    <location>
        <begin position="47"/>
        <end position="75"/>
    </location>
</feature>
<feature type="transmembrane region" description="Helical" evidence="7">
    <location>
        <begin position="87"/>
        <end position="107"/>
    </location>
</feature>
<keyword evidence="5 7" id="KW-0472">Membrane</keyword>
<reference evidence="9" key="1">
    <citation type="journal article" date="2014" name="Front. Microbiol.">
        <title>High frequency of phylogenetically diverse reductive dehalogenase-homologous genes in deep subseafloor sedimentary metagenomes.</title>
        <authorList>
            <person name="Kawai M."/>
            <person name="Futagami T."/>
            <person name="Toyoda A."/>
            <person name="Takaki Y."/>
            <person name="Nishi S."/>
            <person name="Hori S."/>
            <person name="Arai W."/>
            <person name="Tsubouchi T."/>
            <person name="Morono Y."/>
            <person name="Uchiyama I."/>
            <person name="Ito T."/>
            <person name="Fujiyama A."/>
            <person name="Inagaki F."/>
            <person name="Takami H."/>
        </authorList>
    </citation>
    <scope>NUCLEOTIDE SEQUENCE</scope>
    <source>
        <strain evidence="9">Expedition CK06-06</strain>
    </source>
</reference>
<evidence type="ECO:0000256" key="1">
    <source>
        <dbReference type="ARBA" id="ARBA00004651"/>
    </source>
</evidence>
<name>X1GKL1_9ZZZZ</name>
<organism evidence="9">
    <name type="scientific">marine sediment metagenome</name>
    <dbReference type="NCBI Taxonomy" id="412755"/>
    <lineage>
        <taxon>unclassified sequences</taxon>
        <taxon>metagenomes</taxon>
        <taxon>ecological metagenomes</taxon>
    </lineage>
</organism>
<evidence type="ECO:0000256" key="4">
    <source>
        <dbReference type="ARBA" id="ARBA00022989"/>
    </source>
</evidence>
<proteinExistence type="inferred from homology"/>
<comment type="similarity">
    <text evidence="6">Belongs to the ABC-4 integral membrane protein family.</text>
</comment>
<keyword evidence="4 7" id="KW-1133">Transmembrane helix</keyword>
<accession>X1GKL1</accession>
<dbReference type="EMBL" id="BARU01005844">
    <property type="protein sequence ID" value="GAH42154.1"/>
    <property type="molecule type" value="Genomic_DNA"/>
</dbReference>
<evidence type="ECO:0000256" key="5">
    <source>
        <dbReference type="ARBA" id="ARBA00023136"/>
    </source>
</evidence>
<evidence type="ECO:0000256" key="3">
    <source>
        <dbReference type="ARBA" id="ARBA00022692"/>
    </source>
</evidence>
<feature type="transmembrane region" description="Helical" evidence="7">
    <location>
        <begin position="6"/>
        <end position="26"/>
    </location>
</feature>
<comment type="caution">
    <text evidence="9">The sequence shown here is derived from an EMBL/GenBank/DDBJ whole genome shotgun (WGS) entry which is preliminary data.</text>
</comment>
<protein>
    <recommendedName>
        <fullName evidence="8">ABC3 transporter permease C-terminal domain-containing protein</fullName>
    </recommendedName>
</protein>
<dbReference type="InterPro" id="IPR050250">
    <property type="entry name" value="Macrolide_Exporter_MacB"/>
</dbReference>
<sequence length="124" mass="13033">MAIGIGSIALVVGGVGVMNIMLVTVTERTMEIGIRKSLGARQSTIRWQFLVESMTVCSLGVVVGFLLASGVAIIIQQATPLMARIPPSWGGLGIGVVVVVGLVFGLWPATKAARLDPIEALRYE</sequence>
<dbReference type="PANTHER" id="PTHR30572">
    <property type="entry name" value="MEMBRANE COMPONENT OF TRANSPORTER-RELATED"/>
    <property type="match status" value="1"/>
</dbReference>
<comment type="subcellular location">
    <subcellularLocation>
        <location evidence="1">Cell membrane</location>
        <topology evidence="1">Multi-pass membrane protein</topology>
    </subcellularLocation>
</comment>
<dbReference type="GO" id="GO:0022857">
    <property type="term" value="F:transmembrane transporter activity"/>
    <property type="evidence" value="ECO:0007669"/>
    <property type="project" value="TreeGrafter"/>
</dbReference>